<evidence type="ECO:0000313" key="1">
    <source>
        <dbReference type="EMBL" id="MDR5692573.1"/>
    </source>
</evidence>
<dbReference type="RefSeq" id="WP_310520985.1">
    <property type="nucleotide sequence ID" value="NZ_BAABBS010000001.1"/>
</dbReference>
<reference evidence="2" key="1">
    <citation type="submission" date="2023-07" db="EMBL/GenBank/DDBJ databases">
        <title>Description of three actinobacteria isolated from air of manufacturing shop in a pharmaceutical factory.</title>
        <authorList>
            <person name="Zhang D.-F."/>
        </authorList>
    </citation>
    <scope>NUCLEOTIDE SEQUENCE [LARGE SCALE GENOMIC DNA]</scope>
    <source>
        <strain evidence="2">CCTCC AB 2011122</strain>
    </source>
</reference>
<accession>A0ABU1FLG8</accession>
<name>A0ABU1FLG8_9MICO</name>
<dbReference type="Proteomes" id="UP001260072">
    <property type="component" value="Unassembled WGS sequence"/>
</dbReference>
<sequence length="211" mass="22958">MTLPAGVAEAVERHPELPPFRLLLPAGWTRHLPTDDEERELLARMRERIRPLGRPDLEFQLTAGTKAAFRELRAKDGIAMYLPTEVGESTAVPMSMSACRITGPDGRPLDGQVAELFRRHGAEFLGDDRTIVRWRRTFATLPGLERVGTEQVNHLVPVPGTGRRVGVLLSTAIVRDPGDPVEGIDLDALVALADAIASTFAWAPSRGAAGD</sequence>
<proteinExistence type="predicted"/>
<protein>
    <recommendedName>
        <fullName evidence="3">GAF domain-containing protein</fullName>
    </recommendedName>
</protein>
<dbReference type="EMBL" id="JAVKGS010000003">
    <property type="protein sequence ID" value="MDR5692573.1"/>
    <property type="molecule type" value="Genomic_DNA"/>
</dbReference>
<gene>
    <name evidence="1" type="ORF">RH861_10925</name>
</gene>
<comment type="caution">
    <text evidence="1">The sequence shown here is derived from an EMBL/GenBank/DDBJ whole genome shotgun (WGS) entry which is preliminary data.</text>
</comment>
<evidence type="ECO:0008006" key="3">
    <source>
        <dbReference type="Google" id="ProtNLM"/>
    </source>
</evidence>
<organism evidence="1 2">
    <name type="scientific">Agromyces indicus</name>
    <dbReference type="NCBI Taxonomy" id="758919"/>
    <lineage>
        <taxon>Bacteria</taxon>
        <taxon>Bacillati</taxon>
        <taxon>Actinomycetota</taxon>
        <taxon>Actinomycetes</taxon>
        <taxon>Micrococcales</taxon>
        <taxon>Microbacteriaceae</taxon>
        <taxon>Agromyces</taxon>
    </lineage>
</organism>
<evidence type="ECO:0000313" key="2">
    <source>
        <dbReference type="Proteomes" id="UP001260072"/>
    </source>
</evidence>
<keyword evidence="2" id="KW-1185">Reference proteome</keyword>